<keyword evidence="4" id="KW-1185">Reference proteome</keyword>
<gene>
    <name evidence="3" type="ORF">LAMI_0A08108G</name>
</gene>
<reference evidence="3 4" key="1">
    <citation type="submission" date="2016-03" db="EMBL/GenBank/DDBJ databases">
        <authorList>
            <person name="Devillers H."/>
        </authorList>
    </citation>
    <scope>NUCLEOTIDE SEQUENCE [LARGE SCALE GENOMIC DNA]</scope>
    <source>
        <strain evidence="3">CBS 11717</strain>
    </source>
</reference>
<accession>A0A1G4IRM0</accession>
<organism evidence="3 4">
    <name type="scientific">Lachancea mirantina</name>
    <dbReference type="NCBI Taxonomy" id="1230905"/>
    <lineage>
        <taxon>Eukaryota</taxon>
        <taxon>Fungi</taxon>
        <taxon>Dikarya</taxon>
        <taxon>Ascomycota</taxon>
        <taxon>Saccharomycotina</taxon>
        <taxon>Saccharomycetes</taxon>
        <taxon>Saccharomycetales</taxon>
        <taxon>Saccharomycetaceae</taxon>
        <taxon>Lachancea</taxon>
    </lineage>
</organism>
<feature type="chain" id="PRO_5009235704" evidence="1">
    <location>
        <begin position="22"/>
        <end position="153"/>
    </location>
</feature>
<feature type="signal peptide" evidence="1">
    <location>
        <begin position="1"/>
        <end position="21"/>
    </location>
</feature>
<feature type="domain" description="WD-like" evidence="2">
    <location>
        <begin position="62"/>
        <end position="146"/>
    </location>
</feature>
<proteinExistence type="predicted"/>
<dbReference type="InterPro" id="IPR046925">
    <property type="entry name" value="WD-like_fungi"/>
</dbReference>
<protein>
    <submittedName>
        <fullName evidence="3">LAMI_0A08108g1_1</fullName>
    </submittedName>
</protein>
<dbReference type="Proteomes" id="UP000191024">
    <property type="component" value="Chromosome A"/>
</dbReference>
<evidence type="ECO:0000313" key="4">
    <source>
        <dbReference type="Proteomes" id="UP000191024"/>
    </source>
</evidence>
<sequence>MFRSFKLAIWLLLSQTIFGGAVTYEDALSNMLVGNITVNHGQSALIEYYKPGPFETSLDASLVSLNNGRVVSDAIELYNYAIAGEKWGDAAFFKMFISYNGQAHDYLTSEDVANDFSTLAAGNQTVIDTWIKTTTNEKLAELYAHLPEFGSSS</sequence>
<evidence type="ECO:0000259" key="2">
    <source>
        <dbReference type="Pfam" id="PF20493"/>
    </source>
</evidence>
<keyword evidence="1" id="KW-0732">Signal</keyword>
<dbReference type="EMBL" id="LT598462">
    <property type="protein sequence ID" value="SCU79284.1"/>
    <property type="molecule type" value="Genomic_DNA"/>
</dbReference>
<dbReference type="OrthoDB" id="4061197at2759"/>
<evidence type="ECO:0000256" key="1">
    <source>
        <dbReference type="SAM" id="SignalP"/>
    </source>
</evidence>
<evidence type="ECO:0000313" key="3">
    <source>
        <dbReference type="EMBL" id="SCU79284.1"/>
    </source>
</evidence>
<name>A0A1G4IRM0_9SACH</name>
<dbReference type="Pfam" id="PF20493">
    <property type="entry name" value="WD-like_fungi"/>
    <property type="match status" value="1"/>
</dbReference>
<dbReference type="AlphaFoldDB" id="A0A1G4IRM0"/>